<accession>A0A395UB44</accession>
<name>A0A395UB44_VIBCL</name>
<gene>
    <name evidence="1" type="ORF">BC353_15810</name>
</gene>
<comment type="caution">
    <text evidence="1">The sequence shown here is derived from an EMBL/GenBank/DDBJ whole genome shotgun (WGS) entry which is preliminary data.</text>
</comment>
<sequence>MGVFKSEDSRALLHTISVSKVMWKFPVSHFSQFVIMASSFLELSSNRIAFVGSKLGGKYRKITSLKLKQLFLFNKFF</sequence>
<evidence type="ECO:0000313" key="2">
    <source>
        <dbReference type="Proteomes" id="UP000266701"/>
    </source>
</evidence>
<reference evidence="1 2" key="1">
    <citation type="journal article" date="2017" name="Emerg. Infect. Dis.">
        <title>Carbapenemase VCC-1-Producing Vibrio cholerae in Coastal Waters of Germany.</title>
        <authorList>
            <person name="Hammerl J.A."/>
            <person name="Jackel C."/>
            <person name="Bortolaia V."/>
            <person name="Schwartz K."/>
            <person name="Bier N."/>
            <person name="Hendriksen R.S."/>
            <person name="Guerra B."/>
            <person name="Strauch E."/>
        </authorList>
    </citation>
    <scope>NUCLEOTIDE SEQUENCE [LARGE SCALE GENOMIC DNA]</scope>
    <source>
        <strain evidence="1 2">VN-2825</strain>
    </source>
</reference>
<organism evidence="1 2">
    <name type="scientific">Vibrio cholerae</name>
    <dbReference type="NCBI Taxonomy" id="666"/>
    <lineage>
        <taxon>Bacteria</taxon>
        <taxon>Pseudomonadati</taxon>
        <taxon>Pseudomonadota</taxon>
        <taxon>Gammaproteobacteria</taxon>
        <taxon>Vibrionales</taxon>
        <taxon>Vibrionaceae</taxon>
        <taxon>Vibrio</taxon>
    </lineage>
</organism>
<proteinExistence type="predicted"/>
<evidence type="ECO:0000313" key="1">
    <source>
        <dbReference type="EMBL" id="RGP84989.1"/>
    </source>
</evidence>
<protein>
    <submittedName>
        <fullName evidence="1">Uncharacterized protein</fullName>
    </submittedName>
</protein>
<dbReference type="EMBL" id="MCBA01000162">
    <property type="protein sequence ID" value="RGP84989.1"/>
    <property type="molecule type" value="Genomic_DNA"/>
</dbReference>
<dbReference type="Proteomes" id="UP000266701">
    <property type="component" value="Unassembled WGS sequence"/>
</dbReference>
<dbReference type="AlphaFoldDB" id="A0A395UB44"/>